<dbReference type="SUPFAM" id="SSF49879">
    <property type="entry name" value="SMAD/FHA domain"/>
    <property type="match status" value="1"/>
</dbReference>
<dbReference type="EMBL" id="CR382139">
    <property type="protein sequence ID" value="CAG90726.2"/>
    <property type="molecule type" value="Genomic_DNA"/>
</dbReference>
<dbReference type="PANTHER" id="PTHR15715:SF37">
    <property type="entry name" value="LD47843P"/>
    <property type="match status" value="1"/>
</dbReference>
<feature type="region of interest" description="Disordered" evidence="2">
    <location>
        <begin position="488"/>
        <end position="533"/>
    </location>
</feature>
<dbReference type="KEGG" id="dha:DEHA2G15818g"/>
<name>Q6BHU1_DEBHA</name>
<dbReference type="GeneID" id="2905154"/>
<evidence type="ECO:0000256" key="2">
    <source>
        <dbReference type="SAM" id="MobiDB-lite"/>
    </source>
</evidence>
<keyword evidence="5" id="KW-1185">Reference proteome</keyword>
<feature type="coiled-coil region" evidence="1">
    <location>
        <begin position="326"/>
        <end position="385"/>
    </location>
</feature>
<dbReference type="RefSeq" id="XP_462230.2">
    <property type="nucleotide sequence ID" value="XM_462230.1"/>
</dbReference>
<dbReference type="STRING" id="284592.Q6BHU1"/>
<dbReference type="Gene3D" id="2.60.200.20">
    <property type="match status" value="1"/>
</dbReference>
<sequence>MTNTYLPIHLDVKKSITKNPSNSNDVSANNEVVNRRRSNSQSQVISTPTTSSRSKEKPNKRNHVLYFVTLTPLNDTFIKKQLSVPFFPETRKLGRPAGSKVKPDITNGFFDSRVLSRSHAAMFIDASSGKVMLKDLGSSNGTYVNEERIGNDPVEIKIGDIIYLGFNIQADTNHKQISAKVENINVMQNFYTSSSTIPSSFNFKNQSTMDTPEFKHYNFIQDIISKLPNTNKAIKSNERHLSFENALFGDINPNLEDTLLGLNSSGNCGIFNNAQITNASSLDSVIRALTANLSKIRHQNNALSTLEEFIIDYQTRLNELNSNFLKQEFESKLKKFEDQISEEKNQTQEIKDKHKSYKADACQLADQLRREVSILTDEKYALNQKINEIDKLHEKDLKSSKKELIQANEVFNIENSTSNDFDIDITNSNGKDVREIIKSPSIDDDKKQEVIHSSEVASNDKNIQDCKHYALSDIMDIDCSIMEVSDEKKIENQPKLTPPMSDNESETSRNISNTTDNSTDIKPGSSINSPDKGINHKKGSYSAMLQLLPLKDKITIALYFTLLALIIQSIERNRGMVFGLSMILFIDIFQRLSTQN</sequence>
<feature type="domain" description="FHA" evidence="3">
    <location>
        <begin position="91"/>
        <end position="149"/>
    </location>
</feature>
<proteinExistence type="predicted"/>
<dbReference type="Pfam" id="PF00498">
    <property type="entry name" value="FHA"/>
    <property type="match status" value="1"/>
</dbReference>
<dbReference type="SMART" id="SM00240">
    <property type="entry name" value="FHA"/>
    <property type="match status" value="1"/>
</dbReference>
<feature type="region of interest" description="Disordered" evidence="2">
    <location>
        <begin position="16"/>
        <end position="58"/>
    </location>
</feature>
<dbReference type="PANTHER" id="PTHR15715">
    <property type="entry name" value="CENTROSOMAL PROTEIN OF 170 KDA"/>
    <property type="match status" value="1"/>
</dbReference>
<dbReference type="InParanoid" id="Q6BHU1"/>
<evidence type="ECO:0000259" key="3">
    <source>
        <dbReference type="PROSITE" id="PS50006"/>
    </source>
</evidence>
<dbReference type="AlphaFoldDB" id="Q6BHU1"/>
<dbReference type="HOGENOM" id="CLU_457838_0_0_1"/>
<dbReference type="eggNOG" id="KOG3872">
    <property type="taxonomic scope" value="Eukaryota"/>
</dbReference>
<gene>
    <name evidence="4" type="ordered locus">DEHA2G15818g</name>
</gene>
<dbReference type="InterPro" id="IPR051176">
    <property type="entry name" value="Cent_Immune-Sig_Mod"/>
</dbReference>
<keyword evidence="1" id="KW-0175">Coiled coil</keyword>
<dbReference type="GO" id="GO:0005737">
    <property type="term" value="C:cytoplasm"/>
    <property type="evidence" value="ECO:0007669"/>
    <property type="project" value="TreeGrafter"/>
</dbReference>
<dbReference type="FunCoup" id="Q6BHU1">
    <property type="interactions" value="121"/>
</dbReference>
<feature type="compositionally biased region" description="Polar residues" evidence="2">
    <location>
        <begin position="508"/>
        <end position="529"/>
    </location>
</feature>
<dbReference type="VEuPathDB" id="FungiDB:DEHA2G15818g"/>
<dbReference type="Proteomes" id="UP000000599">
    <property type="component" value="Chromosome G"/>
</dbReference>
<evidence type="ECO:0000256" key="1">
    <source>
        <dbReference type="SAM" id="Coils"/>
    </source>
</evidence>
<dbReference type="InterPro" id="IPR000253">
    <property type="entry name" value="FHA_dom"/>
</dbReference>
<dbReference type="PROSITE" id="PS50006">
    <property type="entry name" value="FHA_DOMAIN"/>
    <property type="match status" value="1"/>
</dbReference>
<evidence type="ECO:0000313" key="5">
    <source>
        <dbReference type="Proteomes" id="UP000000599"/>
    </source>
</evidence>
<dbReference type="InterPro" id="IPR008984">
    <property type="entry name" value="SMAD_FHA_dom_sf"/>
</dbReference>
<evidence type="ECO:0000313" key="4">
    <source>
        <dbReference type="EMBL" id="CAG90726.2"/>
    </source>
</evidence>
<accession>Q6BHU1</accession>
<organism evidence="4 5">
    <name type="scientific">Debaryomyces hansenii (strain ATCC 36239 / CBS 767 / BCRC 21394 / JCM 1990 / NBRC 0083 / IGC 2968)</name>
    <name type="common">Yeast</name>
    <name type="synonym">Torulaspora hansenii</name>
    <dbReference type="NCBI Taxonomy" id="284592"/>
    <lineage>
        <taxon>Eukaryota</taxon>
        <taxon>Fungi</taxon>
        <taxon>Dikarya</taxon>
        <taxon>Ascomycota</taxon>
        <taxon>Saccharomycotina</taxon>
        <taxon>Pichiomycetes</taxon>
        <taxon>Debaryomycetaceae</taxon>
        <taxon>Debaryomyces</taxon>
    </lineage>
</organism>
<protein>
    <submittedName>
        <fullName evidence="4">DEHA2G15818p</fullName>
    </submittedName>
</protein>
<reference evidence="4 5" key="1">
    <citation type="journal article" date="2004" name="Nature">
        <title>Genome evolution in yeasts.</title>
        <authorList>
            <consortium name="Genolevures"/>
            <person name="Dujon B."/>
            <person name="Sherman D."/>
            <person name="Fischer G."/>
            <person name="Durrens P."/>
            <person name="Casaregola S."/>
            <person name="Lafontaine I."/>
            <person name="de Montigny J."/>
            <person name="Marck C."/>
            <person name="Neuveglise C."/>
            <person name="Talla E."/>
            <person name="Goffard N."/>
            <person name="Frangeul L."/>
            <person name="Aigle M."/>
            <person name="Anthouard V."/>
            <person name="Babour A."/>
            <person name="Barbe V."/>
            <person name="Barnay S."/>
            <person name="Blanchin S."/>
            <person name="Beckerich J.M."/>
            <person name="Beyne E."/>
            <person name="Bleykasten C."/>
            <person name="Boisrame A."/>
            <person name="Boyer J."/>
            <person name="Cattolico L."/>
            <person name="Confanioleri F."/>
            <person name="de Daruvar A."/>
            <person name="Despons L."/>
            <person name="Fabre E."/>
            <person name="Fairhead C."/>
            <person name="Ferry-Dumazet H."/>
            <person name="Groppi A."/>
            <person name="Hantraye F."/>
            <person name="Hennequin C."/>
            <person name="Jauniaux N."/>
            <person name="Joyet P."/>
            <person name="Kachouri R."/>
            <person name="Kerrest A."/>
            <person name="Koszul R."/>
            <person name="Lemaire M."/>
            <person name="Lesur I."/>
            <person name="Ma L."/>
            <person name="Muller H."/>
            <person name="Nicaud J.M."/>
            <person name="Nikolski M."/>
            <person name="Oztas S."/>
            <person name="Ozier-Kalogeropoulos O."/>
            <person name="Pellenz S."/>
            <person name="Potier S."/>
            <person name="Richard G.F."/>
            <person name="Straub M.L."/>
            <person name="Suleau A."/>
            <person name="Swennene D."/>
            <person name="Tekaia F."/>
            <person name="Wesolowski-Louvel M."/>
            <person name="Westhof E."/>
            <person name="Wirth B."/>
            <person name="Zeniou-Meyer M."/>
            <person name="Zivanovic I."/>
            <person name="Bolotin-Fukuhara M."/>
            <person name="Thierry A."/>
            <person name="Bouchier C."/>
            <person name="Caudron B."/>
            <person name="Scarpelli C."/>
            <person name="Gaillardin C."/>
            <person name="Weissenbach J."/>
            <person name="Wincker P."/>
            <person name="Souciet J.L."/>
        </authorList>
    </citation>
    <scope>NUCLEOTIDE SEQUENCE [LARGE SCALE GENOMIC DNA]</scope>
    <source>
        <strain evidence="5">ATCC 36239 / CBS 767 / BCRC 21394 / JCM 1990 / NBRC 0083 / IGC 2968</strain>
    </source>
</reference>
<dbReference type="OrthoDB" id="687730at2759"/>